<evidence type="ECO:0000259" key="10">
    <source>
        <dbReference type="PROSITE" id="PS50045"/>
    </source>
</evidence>
<dbReference type="PROSITE" id="PS00676">
    <property type="entry name" value="SIGMA54_INTERACT_2"/>
    <property type="match status" value="1"/>
</dbReference>
<dbReference type="EMBL" id="AM746676">
    <property type="protein sequence ID" value="CAN98911.1"/>
    <property type="molecule type" value="Genomic_DNA"/>
</dbReference>
<dbReference type="InterPro" id="IPR058031">
    <property type="entry name" value="AAA_lid_NorR"/>
</dbReference>
<keyword evidence="7" id="KW-0175">Coiled coil</keyword>
<dbReference type="STRING" id="448385.sce8739"/>
<evidence type="ECO:0000256" key="2">
    <source>
        <dbReference type="ARBA" id="ARBA00022840"/>
    </source>
</evidence>
<feature type="region of interest" description="Disordered" evidence="8">
    <location>
        <begin position="526"/>
        <end position="553"/>
    </location>
</feature>
<dbReference type="eggNOG" id="COG3829">
    <property type="taxonomic scope" value="Bacteria"/>
</dbReference>
<dbReference type="InterPro" id="IPR029787">
    <property type="entry name" value="Nucleotide_cyclase"/>
</dbReference>
<keyword evidence="3" id="KW-0805">Transcription regulation</keyword>
<dbReference type="PROSITE" id="PS50045">
    <property type="entry name" value="SIGMA54_INTERACT_4"/>
    <property type="match status" value="1"/>
</dbReference>
<dbReference type="InterPro" id="IPR008984">
    <property type="entry name" value="SMAD_FHA_dom_sf"/>
</dbReference>
<evidence type="ECO:0000313" key="11">
    <source>
        <dbReference type="EMBL" id="CAN98911.1"/>
    </source>
</evidence>
<evidence type="ECO:0000256" key="5">
    <source>
        <dbReference type="ARBA" id="ARBA00023163"/>
    </source>
</evidence>
<protein>
    <submittedName>
        <fullName evidence="11">Sigma-54 dependent transcriptional regulator</fullName>
    </submittedName>
</protein>
<dbReference type="Pfam" id="PF02954">
    <property type="entry name" value="HTH_8"/>
    <property type="match status" value="1"/>
</dbReference>
<feature type="domain" description="Sigma-54 factor interaction" evidence="10">
    <location>
        <begin position="280"/>
        <end position="509"/>
    </location>
</feature>
<dbReference type="PROSITE" id="PS50006">
    <property type="entry name" value="FHA_DOMAIN"/>
    <property type="match status" value="1"/>
</dbReference>
<evidence type="ECO:0000256" key="7">
    <source>
        <dbReference type="SAM" id="Coils"/>
    </source>
</evidence>
<dbReference type="SMART" id="SM00382">
    <property type="entry name" value="AAA"/>
    <property type="match status" value="1"/>
</dbReference>
<feature type="domain" description="FHA" evidence="9">
    <location>
        <begin position="59"/>
        <end position="108"/>
    </location>
</feature>
<dbReference type="InterPro" id="IPR000253">
    <property type="entry name" value="FHA_dom"/>
</dbReference>
<dbReference type="PROSITE" id="PS50889">
    <property type="entry name" value="S4"/>
    <property type="match status" value="1"/>
</dbReference>
<dbReference type="PROSITE" id="PS00688">
    <property type="entry name" value="SIGMA54_INTERACT_3"/>
    <property type="match status" value="1"/>
</dbReference>
<name>A9G4J7_SORC5</name>
<proteinExistence type="predicted"/>
<dbReference type="AlphaFoldDB" id="A9G4J7"/>
<dbReference type="Gene3D" id="1.10.8.60">
    <property type="match status" value="1"/>
</dbReference>
<dbReference type="BioCyc" id="SCEL448385:SCE_RS44795-MONOMER"/>
<dbReference type="Pfam" id="PF25601">
    <property type="entry name" value="AAA_lid_14"/>
    <property type="match status" value="1"/>
</dbReference>
<keyword evidence="5" id="KW-0804">Transcription</keyword>
<dbReference type="InterPro" id="IPR027417">
    <property type="entry name" value="P-loop_NTPase"/>
</dbReference>
<dbReference type="FunFam" id="3.40.50.300:FF:000006">
    <property type="entry name" value="DNA-binding transcriptional regulator NtrC"/>
    <property type="match status" value="1"/>
</dbReference>
<dbReference type="SUPFAM" id="SSF52540">
    <property type="entry name" value="P-loop containing nucleoside triphosphate hydrolases"/>
    <property type="match status" value="1"/>
</dbReference>
<evidence type="ECO:0000256" key="4">
    <source>
        <dbReference type="ARBA" id="ARBA00023125"/>
    </source>
</evidence>
<dbReference type="GO" id="GO:0043565">
    <property type="term" value="F:sequence-specific DNA binding"/>
    <property type="evidence" value="ECO:0007669"/>
    <property type="project" value="InterPro"/>
</dbReference>
<dbReference type="InterPro" id="IPR003593">
    <property type="entry name" value="AAA+_ATPase"/>
</dbReference>
<evidence type="ECO:0000256" key="1">
    <source>
        <dbReference type="ARBA" id="ARBA00022741"/>
    </source>
</evidence>
<dbReference type="Proteomes" id="UP000002139">
    <property type="component" value="Chromosome"/>
</dbReference>
<dbReference type="Pfam" id="PF00498">
    <property type="entry name" value="FHA"/>
    <property type="match status" value="1"/>
</dbReference>
<evidence type="ECO:0000259" key="9">
    <source>
        <dbReference type="PROSITE" id="PS50006"/>
    </source>
</evidence>
<dbReference type="CDD" id="cd00009">
    <property type="entry name" value="AAA"/>
    <property type="match status" value="1"/>
</dbReference>
<dbReference type="SUPFAM" id="SSF55073">
    <property type="entry name" value="Nucleotide cyclase"/>
    <property type="match status" value="1"/>
</dbReference>
<dbReference type="CDD" id="cd00060">
    <property type="entry name" value="FHA"/>
    <property type="match status" value="1"/>
</dbReference>
<dbReference type="InterPro" id="IPR002197">
    <property type="entry name" value="HTH_Fis"/>
</dbReference>
<sequence>MRRAAWDDTDPSMRLPPDPTEETKSFAAASATPAGARPHLLVIQGGSSSRFSLPASGAVLVGRAAEADLRIESSAISRRHARLMVTDGEVRVADLESHNGVRVNGERIEGARALRSGDVITLGEIALILRCEARVSRRLADAAQLRQRLEEEIERAADYGSPLAVIAVLLGDGARPEAGQRAIASVRLMDTVGLGGAAQLAAVFPELTGDAALAAATDLVAALAPVAPALRAGVACLPVDGCDADTLLSIARAAAEAATPGGVASAAAATVRHRLGEQTLLLADPAMIRLYDLIRRLAQSDLPVLVLGETGAGKENAAAAVHHWSRRGGGPFVPLNCATLPEALVESELFGHEKGAFSGAAAAKPGLLERASGGTVFLDEVGELPLGAQAKLLRALEAKRITRLGDVREREVDIRVVAATNRDLEAECKAGRFRQDLLFRLGAATVDLPPLRQRPREVPILARAFLAEARERLGAPPAELSDAVLRLLAAHAWPGNVRELKNAMEFAAATMQGDRVEVWDLPPRTAGRAAEEQPSPGAATAPPGSAPPPPAELRRFTPIAEEVRQLERRRMAEALEATGGVQTRAAELIGMPVRTFVFKLKQYGLSQRGAKSRS</sequence>
<dbReference type="Gene3D" id="2.60.200.20">
    <property type="match status" value="1"/>
</dbReference>
<keyword evidence="4" id="KW-0238">DNA-binding</keyword>
<reference evidence="11 12" key="1">
    <citation type="journal article" date="2007" name="Nat. Biotechnol.">
        <title>Complete genome sequence of the myxobacterium Sorangium cellulosum.</title>
        <authorList>
            <person name="Schneiker S."/>
            <person name="Perlova O."/>
            <person name="Kaiser O."/>
            <person name="Gerth K."/>
            <person name="Alici A."/>
            <person name="Altmeyer M.O."/>
            <person name="Bartels D."/>
            <person name="Bekel T."/>
            <person name="Beyer S."/>
            <person name="Bode E."/>
            <person name="Bode H.B."/>
            <person name="Bolten C.J."/>
            <person name="Choudhuri J.V."/>
            <person name="Doss S."/>
            <person name="Elnakady Y.A."/>
            <person name="Frank B."/>
            <person name="Gaigalat L."/>
            <person name="Goesmann A."/>
            <person name="Groeger C."/>
            <person name="Gross F."/>
            <person name="Jelsbak L."/>
            <person name="Jelsbak L."/>
            <person name="Kalinowski J."/>
            <person name="Kegler C."/>
            <person name="Knauber T."/>
            <person name="Konietzny S."/>
            <person name="Kopp M."/>
            <person name="Krause L."/>
            <person name="Krug D."/>
            <person name="Linke B."/>
            <person name="Mahmud T."/>
            <person name="Martinez-Arias R."/>
            <person name="McHardy A.C."/>
            <person name="Merai M."/>
            <person name="Meyer F."/>
            <person name="Mormann S."/>
            <person name="Munoz-Dorado J."/>
            <person name="Perez J."/>
            <person name="Pradella S."/>
            <person name="Rachid S."/>
            <person name="Raddatz G."/>
            <person name="Rosenau F."/>
            <person name="Rueckert C."/>
            <person name="Sasse F."/>
            <person name="Scharfe M."/>
            <person name="Schuster S.C."/>
            <person name="Suen G."/>
            <person name="Treuner-Lange A."/>
            <person name="Velicer G.J."/>
            <person name="Vorholter F.-J."/>
            <person name="Weissman K.J."/>
            <person name="Welch R.D."/>
            <person name="Wenzel S.C."/>
            <person name="Whitworth D.E."/>
            <person name="Wilhelm S."/>
            <person name="Wittmann C."/>
            <person name="Bloecker H."/>
            <person name="Puehler A."/>
            <person name="Mueller R."/>
        </authorList>
    </citation>
    <scope>NUCLEOTIDE SEQUENCE [LARGE SCALE GENOMIC DNA]</scope>
    <source>
        <strain evidence="12">So ce56</strain>
    </source>
</reference>
<dbReference type="Gene3D" id="1.10.10.60">
    <property type="entry name" value="Homeodomain-like"/>
    <property type="match status" value="1"/>
</dbReference>
<dbReference type="InterPro" id="IPR025944">
    <property type="entry name" value="Sigma_54_int_dom_CS"/>
</dbReference>
<dbReference type="InterPro" id="IPR025943">
    <property type="entry name" value="Sigma_54_int_dom_ATP-bd_2"/>
</dbReference>
<dbReference type="HOGENOM" id="CLU_000445_119_3_7"/>
<evidence type="ECO:0000313" key="12">
    <source>
        <dbReference type="Proteomes" id="UP000002139"/>
    </source>
</evidence>
<dbReference type="InterPro" id="IPR002078">
    <property type="entry name" value="Sigma_54_int"/>
</dbReference>
<feature type="coiled-coil region" evidence="7">
    <location>
        <begin position="132"/>
        <end position="159"/>
    </location>
</feature>
<keyword evidence="1" id="KW-0547">Nucleotide-binding</keyword>
<dbReference type="Gene3D" id="3.40.50.300">
    <property type="entry name" value="P-loop containing nucleotide triphosphate hydrolases"/>
    <property type="match status" value="1"/>
</dbReference>
<dbReference type="GO" id="GO:0006355">
    <property type="term" value="P:regulation of DNA-templated transcription"/>
    <property type="evidence" value="ECO:0007669"/>
    <property type="project" value="InterPro"/>
</dbReference>
<dbReference type="SUPFAM" id="SSF46689">
    <property type="entry name" value="Homeodomain-like"/>
    <property type="match status" value="1"/>
</dbReference>
<keyword evidence="12" id="KW-1185">Reference proteome</keyword>
<dbReference type="GO" id="GO:0003723">
    <property type="term" value="F:RNA binding"/>
    <property type="evidence" value="ECO:0007669"/>
    <property type="project" value="UniProtKB-KW"/>
</dbReference>
<dbReference type="SMART" id="SM00240">
    <property type="entry name" value="FHA"/>
    <property type="match status" value="1"/>
</dbReference>
<keyword evidence="2" id="KW-0067">ATP-binding</keyword>
<organism evidence="11 12">
    <name type="scientific">Sorangium cellulosum (strain So ce56)</name>
    <name type="common">Polyangium cellulosum (strain So ce56)</name>
    <dbReference type="NCBI Taxonomy" id="448385"/>
    <lineage>
        <taxon>Bacteria</taxon>
        <taxon>Pseudomonadati</taxon>
        <taxon>Myxococcota</taxon>
        <taxon>Polyangia</taxon>
        <taxon>Polyangiales</taxon>
        <taxon>Polyangiaceae</taxon>
        <taxon>Sorangium</taxon>
    </lineage>
</organism>
<dbReference type="PANTHER" id="PTHR32071">
    <property type="entry name" value="TRANSCRIPTIONAL REGULATORY PROTEIN"/>
    <property type="match status" value="1"/>
</dbReference>
<evidence type="ECO:0000256" key="6">
    <source>
        <dbReference type="PROSITE-ProRule" id="PRU00182"/>
    </source>
</evidence>
<dbReference type="Pfam" id="PF00158">
    <property type="entry name" value="Sigma54_activat"/>
    <property type="match status" value="1"/>
</dbReference>
<accession>A9G4J7</accession>
<dbReference type="SUPFAM" id="SSF49879">
    <property type="entry name" value="SMAD/FHA domain"/>
    <property type="match status" value="1"/>
</dbReference>
<dbReference type="InterPro" id="IPR009057">
    <property type="entry name" value="Homeodomain-like_sf"/>
</dbReference>
<feature type="compositionally biased region" description="Low complexity" evidence="8">
    <location>
        <begin position="534"/>
        <end position="543"/>
    </location>
</feature>
<gene>
    <name evidence="11" type="ordered locus">sce8739</name>
</gene>
<dbReference type="KEGG" id="scl:sce8739"/>
<dbReference type="GO" id="GO:0005524">
    <property type="term" value="F:ATP binding"/>
    <property type="evidence" value="ECO:0007669"/>
    <property type="project" value="UniProtKB-KW"/>
</dbReference>
<dbReference type="PRINTS" id="PR01590">
    <property type="entry name" value="HTHFIS"/>
</dbReference>
<keyword evidence="6" id="KW-0694">RNA-binding</keyword>
<evidence type="ECO:0000256" key="8">
    <source>
        <dbReference type="SAM" id="MobiDB-lite"/>
    </source>
</evidence>
<evidence type="ECO:0000256" key="3">
    <source>
        <dbReference type="ARBA" id="ARBA00023015"/>
    </source>
</evidence>
<feature type="region of interest" description="Disordered" evidence="8">
    <location>
        <begin position="1"/>
        <end position="27"/>
    </location>
</feature>